<evidence type="ECO:0000313" key="1">
    <source>
        <dbReference type="EMBL" id="GFQ65877.1"/>
    </source>
</evidence>
<evidence type="ECO:0000313" key="2">
    <source>
        <dbReference type="Proteomes" id="UP000887116"/>
    </source>
</evidence>
<accession>A0A8X6EZM0</accession>
<organism evidence="1 2">
    <name type="scientific">Trichonephila clavata</name>
    <name type="common">Joro spider</name>
    <name type="synonym">Nephila clavata</name>
    <dbReference type="NCBI Taxonomy" id="2740835"/>
    <lineage>
        <taxon>Eukaryota</taxon>
        <taxon>Metazoa</taxon>
        <taxon>Ecdysozoa</taxon>
        <taxon>Arthropoda</taxon>
        <taxon>Chelicerata</taxon>
        <taxon>Arachnida</taxon>
        <taxon>Araneae</taxon>
        <taxon>Araneomorphae</taxon>
        <taxon>Entelegynae</taxon>
        <taxon>Araneoidea</taxon>
        <taxon>Nephilidae</taxon>
        <taxon>Trichonephila</taxon>
    </lineage>
</organism>
<dbReference type="EMBL" id="BMAO01000302">
    <property type="protein sequence ID" value="GFQ65877.1"/>
    <property type="molecule type" value="Genomic_DNA"/>
</dbReference>
<sequence>MSDDYELPHTHTPAEIEKYLKTSNKHLRYSSSFLQKPSSVKCGYYCMKIGIETHPIPLDDGNYTVRDLNNTIRNTLKGEAQFGINFTTSRIVLKLESGCSIDFSQGELHKILGFEQKIYDQPEETARYLANISRGIDDIHIHCDIIHGTLYNVRTSDVLYSFTPSNPPGSLIKIDEINPLFVSVNRSKKYHGSGILTDALKTIGRRLAPQDESRTFIRNKMKEILGSGFKMA</sequence>
<reference evidence="1" key="1">
    <citation type="submission" date="2020-07" db="EMBL/GenBank/DDBJ databases">
        <title>Multicomponent nature underlies the extraordinary mechanical properties of spider dragline silk.</title>
        <authorList>
            <person name="Kono N."/>
            <person name="Nakamura H."/>
            <person name="Mori M."/>
            <person name="Yoshida Y."/>
            <person name="Ohtoshi R."/>
            <person name="Malay A.D."/>
            <person name="Moran D.A.P."/>
            <person name="Tomita M."/>
            <person name="Numata K."/>
            <person name="Arakawa K."/>
        </authorList>
    </citation>
    <scope>NUCLEOTIDE SEQUENCE</scope>
</reference>
<dbReference type="OrthoDB" id="6422458at2759"/>
<dbReference type="AlphaFoldDB" id="A0A8X6EZM0"/>
<dbReference type="Proteomes" id="UP000887116">
    <property type="component" value="Unassembled WGS sequence"/>
</dbReference>
<comment type="caution">
    <text evidence="1">The sequence shown here is derived from an EMBL/GenBank/DDBJ whole genome shotgun (WGS) entry which is preliminary data.</text>
</comment>
<protein>
    <submittedName>
        <fullName evidence="1">Uncharacterized protein</fullName>
    </submittedName>
</protein>
<proteinExistence type="predicted"/>
<keyword evidence="2" id="KW-1185">Reference proteome</keyword>
<gene>
    <name evidence="1" type="primary">AVEN_262691_1</name>
    <name evidence="1" type="ORF">TNCT_136751</name>
</gene>
<name>A0A8X6EZM0_TRICU</name>